<dbReference type="EMBL" id="JBHSZO010000014">
    <property type="protein sequence ID" value="MFC7218687.1"/>
    <property type="molecule type" value="Genomic_DNA"/>
</dbReference>
<gene>
    <name evidence="1" type="ORF">ACFQLX_10980</name>
</gene>
<comment type="caution">
    <text evidence="1">The sequence shown here is derived from an EMBL/GenBank/DDBJ whole genome shotgun (WGS) entry which is preliminary data.</text>
</comment>
<organism evidence="1 2">
    <name type="scientific">Streptomyces polyrhachis</name>
    <dbReference type="NCBI Taxonomy" id="1282885"/>
    <lineage>
        <taxon>Bacteria</taxon>
        <taxon>Bacillati</taxon>
        <taxon>Actinomycetota</taxon>
        <taxon>Actinomycetes</taxon>
        <taxon>Kitasatosporales</taxon>
        <taxon>Streptomycetaceae</taxon>
        <taxon>Streptomyces</taxon>
    </lineage>
</organism>
<protein>
    <submittedName>
        <fullName evidence="1">DUF2993 domain-containing protein</fullName>
    </submittedName>
</protein>
<name>A0ABW2GG97_9ACTN</name>
<evidence type="ECO:0000313" key="1">
    <source>
        <dbReference type="EMBL" id="MFC7218687.1"/>
    </source>
</evidence>
<proteinExistence type="predicted"/>
<evidence type="ECO:0000313" key="2">
    <source>
        <dbReference type="Proteomes" id="UP001596413"/>
    </source>
</evidence>
<reference evidence="2" key="1">
    <citation type="journal article" date="2019" name="Int. J. Syst. Evol. Microbiol.">
        <title>The Global Catalogue of Microorganisms (GCM) 10K type strain sequencing project: providing services to taxonomists for standard genome sequencing and annotation.</title>
        <authorList>
            <consortium name="The Broad Institute Genomics Platform"/>
            <consortium name="The Broad Institute Genome Sequencing Center for Infectious Disease"/>
            <person name="Wu L."/>
            <person name="Ma J."/>
        </authorList>
    </citation>
    <scope>NUCLEOTIDE SEQUENCE [LARGE SCALE GENOMIC DNA]</scope>
    <source>
        <strain evidence="2">CGMCC 1.13681</strain>
    </source>
</reference>
<dbReference type="Pfam" id="PF11209">
    <property type="entry name" value="LmeA"/>
    <property type="match status" value="1"/>
</dbReference>
<dbReference type="Proteomes" id="UP001596413">
    <property type="component" value="Unassembled WGS sequence"/>
</dbReference>
<keyword evidence="2" id="KW-1185">Reference proteome</keyword>
<accession>A0ABW2GG97</accession>
<dbReference type="InterPro" id="IPR021373">
    <property type="entry name" value="DUF2993"/>
</dbReference>
<dbReference type="RefSeq" id="WP_386414110.1">
    <property type="nucleotide sequence ID" value="NZ_JBHSZO010000014.1"/>
</dbReference>
<sequence>MRALRIGLIVLAVLALLAAVGDRVAVRLVQAEAGDRIRQEYGLSESPEIRIKGFPFLTQVLDKRFEEVTVDLSGITADGANGSDLTLARADARLYDLRVQGDRWDRATAARAEGRVRFGYEDISRALPGGVVTVSYGGKDAAGDGLVKATVGATFFGEKVENSALVRISAEGGNTIRLQTVKIEGADVVPGLEELLRSRLDYEWKITDLPRGLRLGAVEITEEGITVTGSGRDVELAP</sequence>